<dbReference type="OrthoDB" id="9795923at2"/>
<evidence type="ECO:0000313" key="11">
    <source>
        <dbReference type="EMBL" id="ARJ42307.1"/>
    </source>
</evidence>
<evidence type="ECO:0000256" key="8">
    <source>
        <dbReference type="ARBA" id="ARBA00023163"/>
    </source>
</evidence>
<keyword evidence="1" id="KW-0678">Repressor</keyword>
<evidence type="ECO:0000256" key="6">
    <source>
        <dbReference type="ARBA" id="ARBA00023015"/>
    </source>
</evidence>
<dbReference type="InterPro" id="IPR000944">
    <property type="entry name" value="Tscrpt_reg_Rrf2"/>
</dbReference>
<dbReference type="PANTHER" id="PTHR33221:SF4">
    <property type="entry name" value="HTH-TYPE TRANSCRIPTIONAL REPRESSOR NSRR"/>
    <property type="match status" value="1"/>
</dbReference>
<dbReference type="PANTHER" id="PTHR33221">
    <property type="entry name" value="WINGED HELIX-TURN-HELIX TRANSCRIPTIONAL REGULATOR, RRF2 FAMILY"/>
    <property type="match status" value="1"/>
</dbReference>
<dbReference type="Pfam" id="PF02082">
    <property type="entry name" value="Rrf2"/>
    <property type="match status" value="1"/>
</dbReference>
<dbReference type="InterPro" id="IPR036388">
    <property type="entry name" value="WH-like_DNA-bd_sf"/>
</dbReference>
<dbReference type="RefSeq" id="WP_085069871.1">
    <property type="nucleotide sequence ID" value="NZ_CP019706.1"/>
</dbReference>
<comment type="cofactor">
    <cofactor evidence="9">
        <name>[2Fe-2S] cluster</name>
        <dbReference type="ChEBI" id="CHEBI:190135"/>
    </cofactor>
</comment>
<reference evidence="11 12" key="1">
    <citation type="submission" date="2017-02" db="EMBL/GenBank/DDBJ databases">
        <title>Complete genome sequence of the drought resistance-promoting endophyte Pantoea alhagi LTYR-11Z.</title>
        <authorList>
            <person name="Zhang L."/>
        </authorList>
    </citation>
    <scope>NUCLEOTIDE SEQUENCE [LARGE SCALE GENOMIC DNA]</scope>
    <source>
        <strain evidence="11 12">LTYR-11Z</strain>
    </source>
</reference>
<dbReference type="GO" id="GO:0046872">
    <property type="term" value="F:metal ion binding"/>
    <property type="evidence" value="ECO:0007669"/>
    <property type="project" value="UniProtKB-KW"/>
</dbReference>
<organism evidence="11 12">
    <name type="scientific">Pantoea alhagi</name>
    <dbReference type="NCBI Taxonomy" id="1891675"/>
    <lineage>
        <taxon>Bacteria</taxon>
        <taxon>Pseudomonadati</taxon>
        <taxon>Pseudomonadota</taxon>
        <taxon>Gammaproteobacteria</taxon>
        <taxon>Enterobacterales</taxon>
        <taxon>Erwiniaceae</taxon>
        <taxon>Pantoea</taxon>
    </lineage>
</organism>
<evidence type="ECO:0000256" key="10">
    <source>
        <dbReference type="ARBA" id="ARBA00074698"/>
    </source>
</evidence>
<accession>A0A1W6B5I2</accession>
<dbReference type="EMBL" id="CP019706">
    <property type="protein sequence ID" value="ARJ42307.1"/>
    <property type="molecule type" value="Genomic_DNA"/>
</dbReference>
<dbReference type="InterPro" id="IPR036390">
    <property type="entry name" value="WH_DNA-bd_sf"/>
</dbReference>
<keyword evidence="8" id="KW-0804">Transcription</keyword>
<keyword evidence="7" id="KW-0238">DNA-binding</keyword>
<protein>
    <recommendedName>
        <fullName evidence="10">HTH-type transcriptional repressor NsrR</fullName>
    </recommendedName>
</protein>
<keyword evidence="3" id="KW-0479">Metal-binding</keyword>
<dbReference type="PROSITE" id="PS01332">
    <property type="entry name" value="HTH_RRF2_1"/>
    <property type="match status" value="1"/>
</dbReference>
<evidence type="ECO:0000256" key="5">
    <source>
        <dbReference type="ARBA" id="ARBA00023014"/>
    </source>
</evidence>
<dbReference type="Proteomes" id="UP000192900">
    <property type="component" value="Chromosome"/>
</dbReference>
<proteinExistence type="predicted"/>
<dbReference type="KEGG" id="palh:B1H58_09970"/>
<evidence type="ECO:0000313" key="12">
    <source>
        <dbReference type="Proteomes" id="UP000192900"/>
    </source>
</evidence>
<gene>
    <name evidence="11" type="ORF">B1H58_09970</name>
</gene>
<dbReference type="PROSITE" id="PS51197">
    <property type="entry name" value="HTH_RRF2_2"/>
    <property type="match status" value="1"/>
</dbReference>
<keyword evidence="12" id="KW-1185">Reference proteome</keyword>
<dbReference type="AlphaFoldDB" id="A0A1W6B5I2"/>
<dbReference type="STRING" id="1891675.B1H58_09970"/>
<evidence type="ECO:0000256" key="7">
    <source>
        <dbReference type="ARBA" id="ARBA00023125"/>
    </source>
</evidence>
<evidence type="ECO:0000256" key="4">
    <source>
        <dbReference type="ARBA" id="ARBA00023004"/>
    </source>
</evidence>
<keyword evidence="6" id="KW-0805">Transcription regulation</keyword>
<dbReference type="GO" id="GO:0005829">
    <property type="term" value="C:cytosol"/>
    <property type="evidence" value="ECO:0007669"/>
    <property type="project" value="TreeGrafter"/>
</dbReference>
<dbReference type="GO" id="GO:0003677">
    <property type="term" value="F:DNA binding"/>
    <property type="evidence" value="ECO:0007669"/>
    <property type="project" value="UniProtKB-KW"/>
</dbReference>
<dbReference type="SUPFAM" id="SSF46785">
    <property type="entry name" value="Winged helix' DNA-binding domain"/>
    <property type="match status" value="1"/>
</dbReference>
<evidence type="ECO:0000256" key="2">
    <source>
        <dbReference type="ARBA" id="ARBA00022714"/>
    </source>
</evidence>
<name>A0A1W6B5I2_9GAMM</name>
<evidence type="ECO:0000256" key="3">
    <source>
        <dbReference type="ARBA" id="ARBA00022723"/>
    </source>
</evidence>
<evidence type="ECO:0000256" key="1">
    <source>
        <dbReference type="ARBA" id="ARBA00022491"/>
    </source>
</evidence>
<dbReference type="FunFam" id="1.10.10.10:FF:000105">
    <property type="entry name" value="HTH-type transcriptional repressor NsrR"/>
    <property type="match status" value="1"/>
</dbReference>
<dbReference type="NCBIfam" id="TIGR00738">
    <property type="entry name" value="rrf2_super"/>
    <property type="match status" value="1"/>
</dbReference>
<dbReference type="GO" id="GO:0051537">
    <property type="term" value="F:2 iron, 2 sulfur cluster binding"/>
    <property type="evidence" value="ECO:0007669"/>
    <property type="project" value="UniProtKB-KW"/>
</dbReference>
<sequence>MQLTSFTDFGLRALIYMATLPAGQMTNITQVTDTYGVSRNHMVKIINQLSRLGYVAAVRGKNGGIRLGKPASEIVIGHVIRQMEPLQLVNCDVCAITPACRLRQALKTATEQFLRELDNYTLADLVKDNHPLYKILLPEPGIPTLTGY</sequence>
<dbReference type="InterPro" id="IPR030489">
    <property type="entry name" value="TR_Rrf2-type_CS"/>
</dbReference>
<evidence type="ECO:0000256" key="9">
    <source>
        <dbReference type="ARBA" id="ARBA00034078"/>
    </source>
</evidence>
<dbReference type="GO" id="GO:0003700">
    <property type="term" value="F:DNA-binding transcription factor activity"/>
    <property type="evidence" value="ECO:0007669"/>
    <property type="project" value="TreeGrafter"/>
</dbReference>
<keyword evidence="2" id="KW-0001">2Fe-2S</keyword>
<keyword evidence="5" id="KW-0411">Iron-sulfur</keyword>
<dbReference type="Gene3D" id="1.10.10.10">
    <property type="entry name" value="Winged helix-like DNA-binding domain superfamily/Winged helix DNA-binding domain"/>
    <property type="match status" value="1"/>
</dbReference>
<keyword evidence="4" id="KW-0408">Iron</keyword>
<dbReference type="NCBIfam" id="NF008240">
    <property type="entry name" value="PRK11014.1"/>
    <property type="match status" value="1"/>
</dbReference>